<feature type="transmembrane region" description="Helical" evidence="4">
    <location>
        <begin position="76"/>
        <end position="93"/>
    </location>
</feature>
<dbReference type="SUPFAM" id="SSF55874">
    <property type="entry name" value="ATPase domain of HSP90 chaperone/DNA topoisomerase II/histidine kinase"/>
    <property type="match status" value="1"/>
</dbReference>
<dbReference type="Gene3D" id="3.30.565.10">
    <property type="entry name" value="Histidine kinase-like ATPase, C-terminal domain"/>
    <property type="match status" value="1"/>
</dbReference>
<comment type="caution">
    <text evidence="6">The sequence shown here is derived from an EMBL/GenBank/DDBJ whole genome shotgun (WGS) entry which is preliminary data.</text>
</comment>
<organism evidence="6 7">
    <name type="scientific">Brachybacterium sacelli</name>
    <dbReference type="NCBI Taxonomy" id="173364"/>
    <lineage>
        <taxon>Bacteria</taxon>
        <taxon>Bacillati</taxon>
        <taxon>Actinomycetota</taxon>
        <taxon>Actinomycetes</taxon>
        <taxon>Micrococcales</taxon>
        <taxon>Dermabacteraceae</taxon>
        <taxon>Brachybacterium</taxon>
    </lineage>
</organism>
<evidence type="ECO:0000313" key="6">
    <source>
        <dbReference type="EMBL" id="MBP2380835.1"/>
    </source>
</evidence>
<feature type="transmembrane region" description="Helical" evidence="4">
    <location>
        <begin position="12"/>
        <end position="32"/>
    </location>
</feature>
<evidence type="ECO:0000256" key="4">
    <source>
        <dbReference type="SAM" id="Phobius"/>
    </source>
</evidence>
<proteinExistence type="predicted"/>
<protein>
    <submittedName>
        <fullName evidence="6">Signal transduction histidine kinase</fullName>
    </submittedName>
</protein>
<feature type="domain" description="Histidine kinase/HSP90-like ATPase" evidence="5">
    <location>
        <begin position="274"/>
        <end position="340"/>
    </location>
</feature>
<keyword evidence="1" id="KW-0808">Transferase</keyword>
<dbReference type="InterPro" id="IPR050482">
    <property type="entry name" value="Sensor_HK_TwoCompSys"/>
</dbReference>
<keyword evidence="7" id="KW-1185">Reference proteome</keyword>
<reference evidence="6 7" key="1">
    <citation type="submission" date="2021-03" db="EMBL/GenBank/DDBJ databases">
        <title>Sequencing the genomes of 1000 actinobacteria strains.</title>
        <authorList>
            <person name="Klenk H.-P."/>
        </authorList>
    </citation>
    <scope>NUCLEOTIDE SEQUENCE [LARGE SCALE GENOMIC DNA]</scope>
    <source>
        <strain evidence="6 7">DSM 14566</strain>
    </source>
</reference>
<keyword evidence="4" id="KW-1133">Transmembrane helix</keyword>
<evidence type="ECO:0000313" key="7">
    <source>
        <dbReference type="Proteomes" id="UP001519290"/>
    </source>
</evidence>
<sequence>MTGIERAIWWRRARIAALVATVNVVGFAAVVAEQAVEWSSSWTAASLIWWVGGTTLVIGLVLVAVVTALGAVIRIWWVRVGLAVVLTAVQALVRTSLLLPATEAGSASPRVAVIWGTGMIGYTVALGAGYLVVALLAREDRERARREAEQGKARQAISDLEGEELRVRRLVADKLHGAVQHRLVVIASGLDRAAAELDGPTATRWAPTLRDWAQDLDELREEDVRVLSHSLFPSGADLGAYEAIRALLDRLPASVAASVVLGPRMQELVHAHHAPLTLVDRLVVVYTVEEAVTNAIKHGGAETVTVQVEVEQHTEAPWVLDVVIDDDGHGPQTAEPALSGLARHRARAEARGGSLELGHAPDGGGRLHLVLPFTPVVGA</sequence>
<keyword evidence="4" id="KW-0812">Transmembrane</keyword>
<dbReference type="GO" id="GO:0016301">
    <property type="term" value="F:kinase activity"/>
    <property type="evidence" value="ECO:0007669"/>
    <property type="project" value="UniProtKB-KW"/>
</dbReference>
<dbReference type="Proteomes" id="UP001519290">
    <property type="component" value="Unassembled WGS sequence"/>
</dbReference>
<feature type="transmembrane region" description="Helical" evidence="4">
    <location>
        <begin position="47"/>
        <end position="69"/>
    </location>
</feature>
<keyword evidence="2 6" id="KW-0418">Kinase</keyword>
<dbReference type="InterPro" id="IPR003594">
    <property type="entry name" value="HATPase_dom"/>
</dbReference>
<evidence type="ECO:0000259" key="5">
    <source>
        <dbReference type="Pfam" id="PF13581"/>
    </source>
</evidence>
<gene>
    <name evidence="6" type="ORF">JOF43_000792</name>
</gene>
<keyword evidence="3" id="KW-0902">Two-component regulatory system</keyword>
<feature type="transmembrane region" description="Helical" evidence="4">
    <location>
        <begin position="113"/>
        <end position="137"/>
    </location>
</feature>
<dbReference type="RefSeq" id="WP_209899389.1">
    <property type="nucleotide sequence ID" value="NZ_BAAAJW010000015.1"/>
</dbReference>
<dbReference type="Pfam" id="PF13581">
    <property type="entry name" value="HATPase_c_2"/>
    <property type="match status" value="1"/>
</dbReference>
<evidence type="ECO:0000256" key="3">
    <source>
        <dbReference type="ARBA" id="ARBA00023012"/>
    </source>
</evidence>
<evidence type="ECO:0000256" key="1">
    <source>
        <dbReference type="ARBA" id="ARBA00022679"/>
    </source>
</evidence>
<accession>A0ABS4WX96</accession>
<dbReference type="PANTHER" id="PTHR24421">
    <property type="entry name" value="NITRATE/NITRITE SENSOR PROTEIN NARX-RELATED"/>
    <property type="match status" value="1"/>
</dbReference>
<dbReference type="PANTHER" id="PTHR24421:SF61">
    <property type="entry name" value="OXYGEN SENSOR HISTIDINE KINASE NREB"/>
    <property type="match status" value="1"/>
</dbReference>
<name>A0ABS4WX96_9MICO</name>
<dbReference type="EMBL" id="JAGIOD010000001">
    <property type="protein sequence ID" value="MBP2380835.1"/>
    <property type="molecule type" value="Genomic_DNA"/>
</dbReference>
<dbReference type="InterPro" id="IPR036890">
    <property type="entry name" value="HATPase_C_sf"/>
</dbReference>
<evidence type="ECO:0000256" key="2">
    <source>
        <dbReference type="ARBA" id="ARBA00022777"/>
    </source>
</evidence>
<keyword evidence="4" id="KW-0472">Membrane</keyword>